<evidence type="ECO:0000256" key="1">
    <source>
        <dbReference type="ARBA" id="ARBA00010605"/>
    </source>
</evidence>
<feature type="region of interest" description="Disordered" evidence="4">
    <location>
        <begin position="108"/>
        <end position="140"/>
    </location>
</feature>
<evidence type="ECO:0000256" key="2">
    <source>
        <dbReference type="ARBA" id="ARBA00022980"/>
    </source>
</evidence>
<reference evidence="5 6" key="1">
    <citation type="submission" date="2016-01" db="EMBL/GenBank/DDBJ databases">
        <title>Genome sequence of the yeast Holleya sinecauda.</title>
        <authorList>
            <person name="Dietrich F.S."/>
        </authorList>
    </citation>
    <scope>NUCLEOTIDE SEQUENCE [LARGE SCALE GENOMIC DNA]</scope>
    <source>
        <strain evidence="5 6">ATCC 58844</strain>
    </source>
</reference>
<dbReference type="Gene3D" id="3.40.5.10">
    <property type="entry name" value="Ribosomal protein L9, N-terminal domain"/>
    <property type="match status" value="1"/>
</dbReference>
<dbReference type="InterPro" id="IPR036935">
    <property type="entry name" value="Ribosomal_bL9_N_sf"/>
</dbReference>
<dbReference type="STRING" id="45286.A0A109UXJ6"/>
<feature type="compositionally biased region" description="Polar residues" evidence="4">
    <location>
        <begin position="121"/>
        <end position="132"/>
    </location>
</feature>
<accession>A0A109UXJ6</accession>
<name>A0A109UXJ6_9SACH</name>
<proteinExistence type="inferred from homology"/>
<dbReference type="EMBL" id="CP014245">
    <property type="protein sequence ID" value="AMD21467.1"/>
    <property type="molecule type" value="Genomic_DNA"/>
</dbReference>
<evidence type="ECO:0000256" key="4">
    <source>
        <dbReference type="SAM" id="MobiDB-lite"/>
    </source>
</evidence>
<sequence length="140" mass="15866">MFKPTISLCSALSKRTKRVKVQILRDFPRLRLFKGEVKDVKPSLMINYLHYENGARYIHKDSDIDNELLAESSKRIKDFTAAEKELEKQMKLKSQADLTMLKQVLTPKEEGKKAEVEKPSVKSSAIDSSVGTDTVKIPGL</sequence>
<dbReference type="RefSeq" id="XP_017988463.1">
    <property type="nucleotide sequence ID" value="XM_018132974.1"/>
</dbReference>
<dbReference type="Proteomes" id="UP000243052">
    <property type="component" value="Chromosome v"/>
</dbReference>
<gene>
    <name evidence="5" type="ORF">AW171_hschr53418</name>
</gene>
<dbReference type="GO" id="GO:0005840">
    <property type="term" value="C:ribosome"/>
    <property type="evidence" value="ECO:0007669"/>
    <property type="project" value="UniProtKB-KW"/>
</dbReference>
<dbReference type="AlphaFoldDB" id="A0A109UXJ6"/>
<evidence type="ECO:0000313" key="5">
    <source>
        <dbReference type="EMBL" id="AMD21467.1"/>
    </source>
</evidence>
<comment type="similarity">
    <text evidence="1">Belongs to the bacterial ribosomal protein bL9 family.</text>
</comment>
<evidence type="ECO:0000256" key="3">
    <source>
        <dbReference type="ARBA" id="ARBA00023274"/>
    </source>
</evidence>
<feature type="compositionally biased region" description="Basic and acidic residues" evidence="4">
    <location>
        <begin position="108"/>
        <end position="120"/>
    </location>
</feature>
<dbReference type="OrthoDB" id="5555409at2759"/>
<keyword evidence="3" id="KW-0687">Ribonucleoprotein</keyword>
<dbReference type="GeneID" id="28724757"/>
<dbReference type="GO" id="GO:1990904">
    <property type="term" value="C:ribonucleoprotein complex"/>
    <property type="evidence" value="ECO:0007669"/>
    <property type="project" value="UniProtKB-KW"/>
</dbReference>
<protein>
    <submittedName>
        <fullName evidence="5">HER188Cp</fullName>
    </submittedName>
</protein>
<keyword evidence="2" id="KW-0689">Ribosomal protein</keyword>
<evidence type="ECO:0000313" key="6">
    <source>
        <dbReference type="Proteomes" id="UP000243052"/>
    </source>
</evidence>
<keyword evidence="6" id="KW-1185">Reference proteome</keyword>
<organism evidence="5 6">
    <name type="scientific">Eremothecium sinecaudum</name>
    <dbReference type="NCBI Taxonomy" id="45286"/>
    <lineage>
        <taxon>Eukaryota</taxon>
        <taxon>Fungi</taxon>
        <taxon>Dikarya</taxon>
        <taxon>Ascomycota</taxon>
        <taxon>Saccharomycotina</taxon>
        <taxon>Saccharomycetes</taxon>
        <taxon>Saccharomycetales</taxon>
        <taxon>Saccharomycetaceae</taxon>
        <taxon>Eremothecium</taxon>
    </lineage>
</organism>